<keyword evidence="6" id="KW-0964">Secreted</keyword>
<evidence type="ECO:0000313" key="16">
    <source>
        <dbReference type="WBParaSite" id="SSTP_0001006800.1"/>
    </source>
</evidence>
<dbReference type="Gene3D" id="3.60.21.10">
    <property type="match status" value="1"/>
</dbReference>
<name>A0A0K0EKS7_STRER</name>
<dbReference type="GO" id="GO:0016787">
    <property type="term" value="F:hydrolase activity"/>
    <property type="evidence" value="ECO:0007669"/>
    <property type="project" value="UniProtKB-KW"/>
</dbReference>
<protein>
    <submittedName>
        <fullName evidence="16 17">Metallophos domain-containing protein</fullName>
    </submittedName>
</protein>
<dbReference type="GO" id="GO:0006506">
    <property type="term" value="P:GPI anchor biosynthetic process"/>
    <property type="evidence" value="ECO:0007669"/>
    <property type="project" value="InterPro"/>
</dbReference>
<dbReference type="GO" id="GO:0009986">
    <property type="term" value="C:cell surface"/>
    <property type="evidence" value="ECO:0007669"/>
    <property type="project" value="InterPro"/>
</dbReference>
<dbReference type="InterPro" id="IPR004843">
    <property type="entry name" value="Calcineurin-like_PHP"/>
</dbReference>
<keyword evidence="12" id="KW-0472">Membrane</keyword>
<dbReference type="InterPro" id="IPR001534">
    <property type="entry name" value="Transthyretin-like"/>
</dbReference>
<comment type="subcellular location">
    <subcellularLocation>
        <location evidence="2">Membrane</location>
        <topology evidence="2">Multi-pass membrane protein</topology>
    </subcellularLocation>
    <subcellularLocation>
        <location evidence="3">Secreted</location>
    </subcellularLocation>
</comment>
<keyword evidence="11" id="KW-1133">Transmembrane helix</keyword>
<evidence type="ECO:0000256" key="10">
    <source>
        <dbReference type="ARBA" id="ARBA00022801"/>
    </source>
</evidence>
<evidence type="ECO:0000256" key="11">
    <source>
        <dbReference type="ARBA" id="ARBA00022989"/>
    </source>
</evidence>
<keyword evidence="15" id="KW-1185">Reference proteome</keyword>
<dbReference type="InterPro" id="IPR038479">
    <property type="entry name" value="Transthyretin-like_sf"/>
</dbReference>
<dbReference type="WBParaSite" id="SSTP_0001006800.1">
    <property type="protein sequence ID" value="SSTP_0001006800.1"/>
    <property type="gene ID" value="SSTP_0001006800"/>
</dbReference>
<dbReference type="GO" id="GO:0005576">
    <property type="term" value="C:extracellular region"/>
    <property type="evidence" value="ECO:0007669"/>
    <property type="project" value="UniProtKB-SubCell"/>
</dbReference>
<dbReference type="InterPro" id="IPR029052">
    <property type="entry name" value="Metallo-depent_PP-like"/>
</dbReference>
<evidence type="ECO:0000313" key="15">
    <source>
        <dbReference type="Proteomes" id="UP000035681"/>
    </source>
</evidence>
<accession>A0A0K0EKS7</accession>
<evidence type="ECO:0000256" key="5">
    <source>
        <dbReference type="ARBA" id="ARBA00010112"/>
    </source>
</evidence>
<sequence length="409" mass="47731">MIADTHLLGPFRGHWFDKLRREWQMWRSFQTSLTLLSPDVVFFLGDIFDEGQWSNKEGFERYVSRFDELFKVNKNIERHVVVGNHDIGFHDYINPQRILWFSQTYPNSSLVGVVEIKNETFVLVNSMAMHGDYCQLCHKAEIEIERIGNEINNSAKQSNKNGKKKFLVRQKQPTVLMHFPLYRNNDMNCEGGDELNDIEIRKKEIFREKWECLSKDATKFIIDKLNPKVVFSGHTHYGCEVKHGNITEYTVASFSWRNNPMPSFLLAVYEEGKVSCDFKASKNTDVQLWEIDKSFASDVEMTTNTDYDGNFYIDKIIQDYFSSDLELVIKIFHQCNIKDTNLCYKVVEIPVPTTFFEYNESDDETYTPRAYNLGTIELDTNHPLQGISCSHLLGSTINRYIDFGSKFFT</sequence>
<dbReference type="PANTHER" id="PTHR13315">
    <property type="entry name" value="METALLO PHOSPHOESTERASE RELATED"/>
    <property type="match status" value="1"/>
</dbReference>
<keyword evidence="9" id="KW-0732">Signal</keyword>
<dbReference type="SUPFAM" id="SSF56300">
    <property type="entry name" value="Metallo-dependent phosphatases"/>
    <property type="match status" value="1"/>
</dbReference>
<dbReference type="Pfam" id="PF01060">
    <property type="entry name" value="TTR-52"/>
    <property type="match status" value="1"/>
</dbReference>
<evidence type="ECO:0000256" key="12">
    <source>
        <dbReference type="ARBA" id="ARBA00023136"/>
    </source>
</evidence>
<evidence type="ECO:0000256" key="1">
    <source>
        <dbReference type="ARBA" id="ARBA00001936"/>
    </source>
</evidence>
<keyword evidence="7" id="KW-0812">Transmembrane</keyword>
<evidence type="ECO:0000256" key="9">
    <source>
        <dbReference type="ARBA" id="ARBA00022729"/>
    </source>
</evidence>
<evidence type="ECO:0000259" key="14">
    <source>
        <dbReference type="Pfam" id="PF00149"/>
    </source>
</evidence>
<comment type="similarity">
    <text evidence="5">Belongs to the nematode transthyretin-like family.</text>
</comment>
<organism evidence="16">
    <name type="scientific">Strongyloides stercoralis</name>
    <name type="common">Threadworm</name>
    <dbReference type="NCBI Taxonomy" id="6248"/>
    <lineage>
        <taxon>Eukaryota</taxon>
        <taxon>Metazoa</taxon>
        <taxon>Ecdysozoa</taxon>
        <taxon>Nematoda</taxon>
        <taxon>Chromadorea</taxon>
        <taxon>Rhabditida</taxon>
        <taxon>Tylenchina</taxon>
        <taxon>Panagrolaimomorpha</taxon>
        <taxon>Strongyloidoidea</taxon>
        <taxon>Strongyloididae</taxon>
        <taxon>Strongyloides</taxon>
    </lineage>
</organism>
<dbReference type="InterPro" id="IPR033308">
    <property type="entry name" value="PGAP5/Cdc1/Ted1"/>
</dbReference>
<dbReference type="Gene3D" id="2.60.40.3330">
    <property type="match status" value="1"/>
</dbReference>
<keyword evidence="8" id="KW-0479">Metal-binding</keyword>
<evidence type="ECO:0000256" key="4">
    <source>
        <dbReference type="ARBA" id="ARBA00008895"/>
    </source>
</evidence>
<evidence type="ECO:0000256" key="13">
    <source>
        <dbReference type="ARBA" id="ARBA00023211"/>
    </source>
</evidence>
<feature type="domain" description="Calcineurin-like phosphoesterase" evidence="14">
    <location>
        <begin position="2"/>
        <end position="237"/>
    </location>
</feature>
<proteinExistence type="inferred from homology"/>
<dbReference type="AlphaFoldDB" id="A0A0K0EKS7"/>
<keyword evidence="13" id="KW-0464">Manganese</keyword>
<evidence type="ECO:0000256" key="8">
    <source>
        <dbReference type="ARBA" id="ARBA00022723"/>
    </source>
</evidence>
<dbReference type="Pfam" id="PF00149">
    <property type="entry name" value="Metallophos"/>
    <property type="match status" value="1"/>
</dbReference>
<evidence type="ECO:0000256" key="2">
    <source>
        <dbReference type="ARBA" id="ARBA00004141"/>
    </source>
</evidence>
<comment type="cofactor">
    <cofactor evidence="1">
        <name>Mn(2+)</name>
        <dbReference type="ChEBI" id="CHEBI:29035"/>
    </cofactor>
</comment>
<evidence type="ECO:0000256" key="6">
    <source>
        <dbReference type="ARBA" id="ARBA00022525"/>
    </source>
</evidence>
<dbReference type="PANTHER" id="PTHR13315:SF0">
    <property type="entry name" value="METALLOPHOSPHOESTERASE 1"/>
    <property type="match status" value="1"/>
</dbReference>
<comment type="similarity">
    <text evidence="4">Belongs to the metallophosphoesterase superfamily. MPPE1 family.</text>
</comment>
<evidence type="ECO:0000313" key="17">
    <source>
        <dbReference type="WBParaSite" id="TCONS_00007230.p1"/>
    </source>
</evidence>
<dbReference type="GO" id="GO:0016020">
    <property type="term" value="C:membrane"/>
    <property type="evidence" value="ECO:0007669"/>
    <property type="project" value="UniProtKB-SubCell"/>
</dbReference>
<evidence type="ECO:0000256" key="7">
    <source>
        <dbReference type="ARBA" id="ARBA00022692"/>
    </source>
</evidence>
<evidence type="ECO:0000256" key="3">
    <source>
        <dbReference type="ARBA" id="ARBA00004613"/>
    </source>
</evidence>
<dbReference type="WBParaSite" id="TCONS_00007230.p1">
    <property type="protein sequence ID" value="TCONS_00007230.p1"/>
    <property type="gene ID" value="XLOC_005273"/>
</dbReference>
<dbReference type="Proteomes" id="UP000035681">
    <property type="component" value="Unplaced"/>
</dbReference>
<keyword evidence="10" id="KW-0378">Hydrolase</keyword>
<dbReference type="STRING" id="6248.A0A0K0EKS7"/>
<reference evidence="16" key="1">
    <citation type="submission" date="2015-08" db="UniProtKB">
        <authorList>
            <consortium name="WormBaseParasite"/>
        </authorList>
    </citation>
    <scope>IDENTIFICATION</scope>
</reference>
<dbReference type="GO" id="GO:0046872">
    <property type="term" value="F:metal ion binding"/>
    <property type="evidence" value="ECO:0007669"/>
    <property type="project" value="UniProtKB-KW"/>
</dbReference>